<dbReference type="Proteomes" id="UP000799536">
    <property type="component" value="Unassembled WGS sequence"/>
</dbReference>
<evidence type="ECO:0000313" key="3">
    <source>
        <dbReference type="Proteomes" id="UP000799536"/>
    </source>
</evidence>
<organism evidence="2 3">
    <name type="scientific">Delitschia confertaspora ATCC 74209</name>
    <dbReference type="NCBI Taxonomy" id="1513339"/>
    <lineage>
        <taxon>Eukaryota</taxon>
        <taxon>Fungi</taxon>
        <taxon>Dikarya</taxon>
        <taxon>Ascomycota</taxon>
        <taxon>Pezizomycotina</taxon>
        <taxon>Dothideomycetes</taxon>
        <taxon>Pleosporomycetidae</taxon>
        <taxon>Pleosporales</taxon>
        <taxon>Delitschiaceae</taxon>
        <taxon>Delitschia</taxon>
    </lineage>
</organism>
<evidence type="ECO:0000313" key="2">
    <source>
        <dbReference type="EMBL" id="KAF2202969.1"/>
    </source>
</evidence>
<keyword evidence="1" id="KW-0812">Transmembrane</keyword>
<dbReference type="EMBL" id="ML993918">
    <property type="protein sequence ID" value="KAF2202969.1"/>
    <property type="molecule type" value="Genomic_DNA"/>
</dbReference>
<comment type="caution">
    <text evidence="2">The sequence shown here is derived from an EMBL/GenBank/DDBJ whole genome shotgun (WGS) entry which is preliminary data.</text>
</comment>
<name>A0A9P4JTJ2_9PLEO</name>
<accession>A0A9P4JTJ2</accession>
<dbReference type="AlphaFoldDB" id="A0A9P4JTJ2"/>
<proteinExistence type="predicted"/>
<reference evidence="2" key="1">
    <citation type="journal article" date="2020" name="Stud. Mycol.">
        <title>101 Dothideomycetes genomes: a test case for predicting lifestyles and emergence of pathogens.</title>
        <authorList>
            <person name="Haridas S."/>
            <person name="Albert R."/>
            <person name="Binder M."/>
            <person name="Bloem J."/>
            <person name="Labutti K."/>
            <person name="Salamov A."/>
            <person name="Andreopoulos B."/>
            <person name="Baker S."/>
            <person name="Barry K."/>
            <person name="Bills G."/>
            <person name="Bluhm B."/>
            <person name="Cannon C."/>
            <person name="Castanera R."/>
            <person name="Culley D."/>
            <person name="Daum C."/>
            <person name="Ezra D."/>
            <person name="Gonzalez J."/>
            <person name="Henrissat B."/>
            <person name="Kuo A."/>
            <person name="Liang C."/>
            <person name="Lipzen A."/>
            <person name="Lutzoni F."/>
            <person name="Magnuson J."/>
            <person name="Mondo S."/>
            <person name="Nolan M."/>
            <person name="Ohm R."/>
            <person name="Pangilinan J."/>
            <person name="Park H.-J."/>
            <person name="Ramirez L."/>
            <person name="Alfaro M."/>
            <person name="Sun H."/>
            <person name="Tritt A."/>
            <person name="Yoshinaga Y."/>
            <person name="Zwiers L.-H."/>
            <person name="Turgeon B."/>
            <person name="Goodwin S."/>
            <person name="Spatafora J."/>
            <person name="Crous P."/>
            <person name="Grigoriev I."/>
        </authorList>
    </citation>
    <scope>NUCLEOTIDE SEQUENCE</scope>
    <source>
        <strain evidence="2">ATCC 74209</strain>
    </source>
</reference>
<feature type="transmembrane region" description="Helical" evidence="1">
    <location>
        <begin position="89"/>
        <end position="108"/>
    </location>
</feature>
<keyword evidence="3" id="KW-1185">Reference proteome</keyword>
<keyword evidence="1" id="KW-1133">Transmembrane helix</keyword>
<protein>
    <submittedName>
        <fullName evidence="2">Uncharacterized protein</fullName>
    </submittedName>
</protein>
<feature type="transmembrane region" description="Helical" evidence="1">
    <location>
        <begin position="114"/>
        <end position="137"/>
    </location>
</feature>
<sequence length="148" mass="17190">MPCNGFCGLLGLYILSDYISPSGLLNLYSCICMDSMTCTVFHGWLHFIQFDFQQSRFLAAEHGILVGRFGHLPRFCWFYYQLRWAPTITTARGICLYLIFICMGFMMHFLRFQIFFPCFLTSLLYWMGSVITNLAAFGRGMMMLACMH</sequence>
<gene>
    <name evidence="2" type="ORF">GQ43DRAFT_293097</name>
</gene>
<keyword evidence="1" id="KW-0472">Membrane</keyword>
<evidence type="ECO:0000256" key="1">
    <source>
        <dbReference type="SAM" id="Phobius"/>
    </source>
</evidence>